<evidence type="ECO:0000256" key="2">
    <source>
        <dbReference type="ARBA" id="ARBA00009405"/>
    </source>
</evidence>
<dbReference type="FunFam" id="3.20.20.70:FF:000201">
    <property type="entry name" value="Hydroxymethylglutaryl-CoA lyase"/>
    <property type="match status" value="1"/>
</dbReference>
<dbReference type="Proteomes" id="UP000253370">
    <property type="component" value="Unassembled WGS sequence"/>
</dbReference>
<dbReference type="CDD" id="cd07938">
    <property type="entry name" value="DRE_TIM_HMGL"/>
    <property type="match status" value="1"/>
</dbReference>
<evidence type="ECO:0000259" key="6">
    <source>
        <dbReference type="PROSITE" id="PS50991"/>
    </source>
</evidence>
<dbReference type="Gene3D" id="3.20.20.70">
    <property type="entry name" value="Aldolase class I"/>
    <property type="match status" value="1"/>
</dbReference>
<dbReference type="InterPro" id="IPR013785">
    <property type="entry name" value="Aldolase_TIM"/>
</dbReference>
<dbReference type="NCBIfam" id="NF004283">
    <property type="entry name" value="PRK05692.1"/>
    <property type="match status" value="1"/>
</dbReference>
<dbReference type="PROSITE" id="PS50991">
    <property type="entry name" value="PYR_CT"/>
    <property type="match status" value="1"/>
</dbReference>
<dbReference type="PANTHER" id="PTHR42738:SF7">
    <property type="entry name" value="HYDROXYMETHYLGLUTARYL-COA LYASE"/>
    <property type="match status" value="1"/>
</dbReference>
<evidence type="ECO:0000256" key="3">
    <source>
        <dbReference type="ARBA" id="ARBA00012910"/>
    </source>
</evidence>
<feature type="domain" description="Pyruvate carboxyltransferase" evidence="6">
    <location>
        <begin position="5"/>
        <end position="272"/>
    </location>
</feature>
<dbReference type="RefSeq" id="WP_113287907.1">
    <property type="nucleotide sequence ID" value="NZ_QNTQ01000002.1"/>
</dbReference>
<dbReference type="EMBL" id="QNTQ01000002">
    <property type="protein sequence ID" value="RBI87059.1"/>
    <property type="molecule type" value="Genomic_DNA"/>
</dbReference>
<evidence type="ECO:0000256" key="1">
    <source>
        <dbReference type="ARBA" id="ARBA00005143"/>
    </source>
</evidence>
<name>A0A365UCD0_9RHOB</name>
<sequence>MAEVVEIFEVGPRDGLQNEKAHIPTEAKIALIDCLSRAGFRRIEVASFVSPRWVPQMADSGQVLAGIRRAPGVSYAALTPNMTGLERAIAAQADEIAVFGSASEGFSKANINATIDESLERFRPVTEAAREVGLPVRGYISCVTDCPYDGSVAPEAVARVAGALDAMGCYEISLGDTIGQGTPGRVAAMLDAVLEAVPAERLAGHFHDTAGRALGNIEAALDKGLRVFDAAVGGLGGCPFAPGAAGNVATEAVARRLAELGLETGLDMAVIAEAAEMARALRAG</sequence>
<dbReference type="OrthoDB" id="9784013at2"/>
<accession>A0A365UCD0</accession>
<dbReference type="GO" id="GO:0006552">
    <property type="term" value="P:L-leucine catabolic process"/>
    <property type="evidence" value="ECO:0007669"/>
    <property type="project" value="TreeGrafter"/>
</dbReference>
<organism evidence="7 8">
    <name type="scientific">Rhodosalinus halophilus</name>
    <dbReference type="NCBI Taxonomy" id="2259333"/>
    <lineage>
        <taxon>Bacteria</taxon>
        <taxon>Pseudomonadati</taxon>
        <taxon>Pseudomonadota</taxon>
        <taxon>Alphaproteobacteria</taxon>
        <taxon>Rhodobacterales</taxon>
        <taxon>Paracoccaceae</taxon>
        <taxon>Rhodosalinus</taxon>
    </lineage>
</organism>
<gene>
    <name evidence="7" type="ORF">DRV85_02740</name>
</gene>
<dbReference type="AlphaFoldDB" id="A0A365UCD0"/>
<keyword evidence="4" id="KW-0479">Metal-binding</keyword>
<comment type="similarity">
    <text evidence="2">Belongs to the HMG-CoA lyase family.</text>
</comment>
<keyword evidence="8" id="KW-1185">Reference proteome</keyword>
<evidence type="ECO:0000313" key="7">
    <source>
        <dbReference type="EMBL" id="RBI87059.1"/>
    </source>
</evidence>
<evidence type="ECO:0000256" key="5">
    <source>
        <dbReference type="ARBA" id="ARBA00023239"/>
    </source>
</evidence>
<dbReference type="InterPro" id="IPR000891">
    <property type="entry name" value="PYR_CT"/>
</dbReference>
<dbReference type="PANTHER" id="PTHR42738">
    <property type="entry name" value="HYDROXYMETHYLGLUTARYL-COA LYASE"/>
    <property type="match status" value="1"/>
</dbReference>
<dbReference type="GO" id="GO:0046951">
    <property type="term" value="P:ketone body biosynthetic process"/>
    <property type="evidence" value="ECO:0007669"/>
    <property type="project" value="TreeGrafter"/>
</dbReference>
<proteinExistence type="inferred from homology"/>
<dbReference type="GO" id="GO:0046872">
    <property type="term" value="F:metal ion binding"/>
    <property type="evidence" value="ECO:0007669"/>
    <property type="project" value="UniProtKB-KW"/>
</dbReference>
<evidence type="ECO:0000313" key="8">
    <source>
        <dbReference type="Proteomes" id="UP000253370"/>
    </source>
</evidence>
<evidence type="ECO:0000256" key="4">
    <source>
        <dbReference type="ARBA" id="ARBA00022723"/>
    </source>
</evidence>
<protein>
    <recommendedName>
        <fullName evidence="3">hydroxymethylglutaryl-CoA lyase</fullName>
        <ecNumber evidence="3">4.1.3.4</ecNumber>
    </recommendedName>
</protein>
<comment type="pathway">
    <text evidence="1">Metabolic intermediate metabolism; (S)-3-hydroxy-3-methylglutaryl-CoA degradation; acetoacetate from (S)-3-hydroxy-3-methylglutaryl-CoA: step 1/1.</text>
</comment>
<reference evidence="7 8" key="1">
    <citation type="submission" date="2018-07" db="EMBL/GenBank/DDBJ databases">
        <title>Rhodosalinus sp. strain E84T genomic sequence and assembly.</title>
        <authorList>
            <person name="Liu Z.-W."/>
            <person name="Lu D.-C."/>
        </authorList>
    </citation>
    <scope>NUCLEOTIDE SEQUENCE [LARGE SCALE GENOMIC DNA]</scope>
    <source>
        <strain evidence="7 8">E84</strain>
    </source>
</reference>
<dbReference type="InterPro" id="IPR043594">
    <property type="entry name" value="HMGL"/>
</dbReference>
<keyword evidence="5 7" id="KW-0456">Lyase</keyword>
<comment type="caution">
    <text evidence="7">The sequence shown here is derived from an EMBL/GenBank/DDBJ whole genome shotgun (WGS) entry which is preliminary data.</text>
</comment>
<dbReference type="EC" id="4.1.3.4" evidence="3"/>
<dbReference type="SUPFAM" id="SSF51569">
    <property type="entry name" value="Aldolase"/>
    <property type="match status" value="1"/>
</dbReference>
<dbReference type="Pfam" id="PF00682">
    <property type="entry name" value="HMGL-like"/>
    <property type="match status" value="1"/>
</dbReference>
<dbReference type="GO" id="GO:0004419">
    <property type="term" value="F:hydroxymethylglutaryl-CoA lyase activity"/>
    <property type="evidence" value="ECO:0007669"/>
    <property type="project" value="UniProtKB-EC"/>
</dbReference>